<gene>
    <name evidence="1" type="ORF">C447_11040</name>
</gene>
<evidence type="ECO:0000313" key="2">
    <source>
        <dbReference type="Proteomes" id="UP000011566"/>
    </source>
</evidence>
<organism evidence="1 2">
    <name type="scientific">Halococcus hamelinensis 100A6</name>
    <dbReference type="NCBI Taxonomy" id="1132509"/>
    <lineage>
        <taxon>Archaea</taxon>
        <taxon>Methanobacteriati</taxon>
        <taxon>Methanobacteriota</taxon>
        <taxon>Stenosarchaea group</taxon>
        <taxon>Halobacteria</taxon>
        <taxon>Halobacteriales</taxon>
        <taxon>Halococcaceae</taxon>
        <taxon>Halococcus</taxon>
    </lineage>
</organism>
<dbReference type="Gene3D" id="3.40.50.2000">
    <property type="entry name" value="Glycogen Phosphorylase B"/>
    <property type="match status" value="1"/>
</dbReference>
<dbReference type="PANTHER" id="PTHR45947:SF3">
    <property type="entry name" value="SULFOQUINOVOSYL TRANSFERASE SQD2"/>
    <property type="match status" value="1"/>
</dbReference>
<dbReference type="eggNOG" id="arCOG01403">
    <property type="taxonomic scope" value="Archaea"/>
</dbReference>
<keyword evidence="2" id="KW-1185">Reference proteome</keyword>
<dbReference type="RefSeq" id="WP_007693834.1">
    <property type="nucleotide sequence ID" value="NZ_AJRK01000354.1"/>
</dbReference>
<dbReference type="InterPro" id="IPR050194">
    <property type="entry name" value="Glycosyltransferase_grp1"/>
</dbReference>
<dbReference type="Proteomes" id="UP000011566">
    <property type="component" value="Unassembled WGS sequence"/>
</dbReference>
<evidence type="ECO:0000313" key="1">
    <source>
        <dbReference type="EMBL" id="EMA37967.1"/>
    </source>
</evidence>
<dbReference type="Pfam" id="PF13692">
    <property type="entry name" value="Glyco_trans_1_4"/>
    <property type="match status" value="1"/>
</dbReference>
<dbReference type="AlphaFoldDB" id="M0LWL4"/>
<sequence>MADTNEDSIRVLWLTPDKPETISVGRRRIAEHLRDEGLRVTLRGTTPRTALSSFRERAEYDVVVGTTRAGAFAGAGLKLAGVPLVVDHVDPIRQFAETHGTALSFGVGLAENVAFRLADHTLYVYDEERPRVERYARAATETDLGVAFEAFADPDRGIVADARAHLAESGVGPETPLAIYVGGLEPIYHVEALLGAMDRLDDWTLAVLGTGSLEGLVERAAAERENVVFLGSVPHERVPGYLHAAEAGVALVDDPHTLKILEYAAAGLPAVGLHGRVEDRFGEFVECCDPNPESVARAVGRAGERDVEAFRDHVGEFDYARIAEGYAQVIRRVVGAGKR</sequence>
<protein>
    <submittedName>
        <fullName evidence="1">Group 1 glycosyl transferase</fullName>
    </submittedName>
</protein>
<dbReference type="SUPFAM" id="SSF53756">
    <property type="entry name" value="UDP-Glycosyltransferase/glycogen phosphorylase"/>
    <property type="match status" value="1"/>
</dbReference>
<dbReference type="PANTHER" id="PTHR45947">
    <property type="entry name" value="SULFOQUINOVOSYL TRANSFERASE SQD2"/>
    <property type="match status" value="1"/>
</dbReference>
<dbReference type="GO" id="GO:0016757">
    <property type="term" value="F:glycosyltransferase activity"/>
    <property type="evidence" value="ECO:0007669"/>
    <property type="project" value="TreeGrafter"/>
</dbReference>
<proteinExistence type="predicted"/>
<dbReference type="OrthoDB" id="132546at2157"/>
<dbReference type="EMBL" id="AOMB01000032">
    <property type="protein sequence ID" value="EMA37967.1"/>
    <property type="molecule type" value="Genomic_DNA"/>
</dbReference>
<dbReference type="PATRIC" id="fig|1132509.6.peg.2492"/>
<accession>M0LWL4</accession>
<name>M0LWL4_9EURY</name>
<reference evidence="1 2" key="1">
    <citation type="journal article" date="2014" name="PLoS Genet.">
        <title>Phylogenetically driven sequencing of extremely halophilic archaea reveals strategies for static and dynamic osmo-response.</title>
        <authorList>
            <person name="Becker E.A."/>
            <person name="Seitzer P.M."/>
            <person name="Tritt A."/>
            <person name="Larsen D."/>
            <person name="Krusor M."/>
            <person name="Yao A.I."/>
            <person name="Wu D."/>
            <person name="Madern D."/>
            <person name="Eisen J.A."/>
            <person name="Darling A.E."/>
            <person name="Facciotti M.T."/>
        </authorList>
    </citation>
    <scope>NUCLEOTIDE SEQUENCE [LARGE SCALE GENOMIC DNA]</scope>
    <source>
        <strain evidence="1 2">100A6</strain>
    </source>
</reference>
<comment type="caution">
    <text evidence="1">The sequence shown here is derived from an EMBL/GenBank/DDBJ whole genome shotgun (WGS) entry which is preliminary data.</text>
</comment>
<keyword evidence="1" id="KW-0808">Transferase</keyword>